<comment type="caution">
    <text evidence="2">The sequence shown here is derived from an EMBL/GenBank/DDBJ whole genome shotgun (WGS) entry which is preliminary data.</text>
</comment>
<keyword evidence="1" id="KW-0472">Membrane</keyword>
<organism evidence="2 3">
    <name type="scientific">Synaphobranchus kaupii</name>
    <name type="common">Kaup's arrowtooth eel</name>
    <dbReference type="NCBI Taxonomy" id="118154"/>
    <lineage>
        <taxon>Eukaryota</taxon>
        <taxon>Metazoa</taxon>
        <taxon>Chordata</taxon>
        <taxon>Craniata</taxon>
        <taxon>Vertebrata</taxon>
        <taxon>Euteleostomi</taxon>
        <taxon>Actinopterygii</taxon>
        <taxon>Neopterygii</taxon>
        <taxon>Teleostei</taxon>
        <taxon>Anguilliformes</taxon>
        <taxon>Synaphobranchidae</taxon>
        <taxon>Synaphobranchus</taxon>
    </lineage>
</organism>
<protein>
    <submittedName>
        <fullName evidence="2">Uncharacterized protein</fullName>
    </submittedName>
</protein>
<feature type="transmembrane region" description="Helical" evidence="1">
    <location>
        <begin position="256"/>
        <end position="274"/>
    </location>
</feature>
<reference evidence="2" key="1">
    <citation type="journal article" date="2023" name="Science">
        <title>Genome structures resolve the early diversification of teleost fishes.</title>
        <authorList>
            <person name="Parey E."/>
            <person name="Louis A."/>
            <person name="Montfort J."/>
            <person name="Bouchez O."/>
            <person name="Roques C."/>
            <person name="Iampietro C."/>
            <person name="Lluch J."/>
            <person name="Castinel A."/>
            <person name="Donnadieu C."/>
            <person name="Desvignes T."/>
            <person name="Floi Bucao C."/>
            <person name="Jouanno E."/>
            <person name="Wen M."/>
            <person name="Mejri S."/>
            <person name="Dirks R."/>
            <person name="Jansen H."/>
            <person name="Henkel C."/>
            <person name="Chen W.J."/>
            <person name="Zahm M."/>
            <person name="Cabau C."/>
            <person name="Klopp C."/>
            <person name="Thompson A.W."/>
            <person name="Robinson-Rechavi M."/>
            <person name="Braasch I."/>
            <person name="Lecointre G."/>
            <person name="Bobe J."/>
            <person name="Postlethwait J.H."/>
            <person name="Berthelot C."/>
            <person name="Roest Crollius H."/>
            <person name="Guiguen Y."/>
        </authorList>
    </citation>
    <scope>NUCLEOTIDE SEQUENCE</scope>
    <source>
        <tissue evidence="2">Blood</tissue>
    </source>
</reference>
<dbReference type="AlphaFoldDB" id="A0A9Q1FQD1"/>
<name>A0A9Q1FQD1_SYNKA</name>
<evidence type="ECO:0000256" key="1">
    <source>
        <dbReference type="SAM" id="Phobius"/>
    </source>
</evidence>
<evidence type="ECO:0000313" key="3">
    <source>
        <dbReference type="Proteomes" id="UP001152622"/>
    </source>
</evidence>
<proteinExistence type="predicted"/>
<keyword evidence="3" id="KW-1185">Reference proteome</keyword>
<gene>
    <name evidence="2" type="ORF">SKAU_G00129650</name>
</gene>
<evidence type="ECO:0000313" key="2">
    <source>
        <dbReference type="EMBL" id="KAJ8364134.1"/>
    </source>
</evidence>
<keyword evidence="1" id="KW-0812">Transmembrane</keyword>
<sequence length="310" mass="32895">MSKLGPQGTMPDVHNEGLFKMIRHSTLVKRLSQSLATRAIFPACCLTDGESERGRGIDLTRGSNAQVNLNRTQKAVLFLETTVPSLMPVQHSNRQFKEASHSVVTFSEMAGRCAAHVLSIKSLCGSGGSRSAAPGPCPSTGSACYVEPHRQTPPSSRRQSSGLAGAGRCTAAGRVCAFFSTRQESKLCSFCGSEAETASPAYARSADALSRRSRIGAWDGLDGAALLKRGNSALASAVGITDDAKHFPFQMDVGRFTAAGFVIVMAPVGINIVVRFSCAARRGWPCSECRGLVRRGRRCQRPGLSGSLQS</sequence>
<keyword evidence="1" id="KW-1133">Transmembrane helix</keyword>
<dbReference type="EMBL" id="JAINUF010000004">
    <property type="protein sequence ID" value="KAJ8364134.1"/>
    <property type="molecule type" value="Genomic_DNA"/>
</dbReference>
<accession>A0A9Q1FQD1</accession>
<dbReference type="Proteomes" id="UP001152622">
    <property type="component" value="Chromosome 4"/>
</dbReference>